<evidence type="ECO:0000313" key="2">
    <source>
        <dbReference type="Proteomes" id="UP000186922"/>
    </source>
</evidence>
<dbReference type="Proteomes" id="UP000186922">
    <property type="component" value="Unassembled WGS sequence"/>
</dbReference>
<accession>A0A1D1W502</accession>
<evidence type="ECO:0000313" key="1">
    <source>
        <dbReference type="EMBL" id="GAV08562.1"/>
    </source>
</evidence>
<keyword evidence="2" id="KW-1185">Reference proteome</keyword>
<organism evidence="1 2">
    <name type="scientific">Ramazzottius varieornatus</name>
    <name type="common">Water bear</name>
    <name type="synonym">Tardigrade</name>
    <dbReference type="NCBI Taxonomy" id="947166"/>
    <lineage>
        <taxon>Eukaryota</taxon>
        <taxon>Metazoa</taxon>
        <taxon>Ecdysozoa</taxon>
        <taxon>Tardigrada</taxon>
        <taxon>Eutardigrada</taxon>
        <taxon>Parachela</taxon>
        <taxon>Hypsibioidea</taxon>
        <taxon>Ramazzottiidae</taxon>
        <taxon>Ramazzottius</taxon>
    </lineage>
</organism>
<gene>
    <name evidence="1" type="primary">RvY_18232</name>
    <name evidence="1" type="synonym">RvY_18232.1</name>
    <name evidence="1" type="ORF">RvY_18232-1</name>
</gene>
<reference evidence="1 2" key="1">
    <citation type="journal article" date="2016" name="Nat. Commun.">
        <title>Extremotolerant tardigrade genome and improved radiotolerance of human cultured cells by tardigrade-unique protein.</title>
        <authorList>
            <person name="Hashimoto T."/>
            <person name="Horikawa D.D."/>
            <person name="Saito Y."/>
            <person name="Kuwahara H."/>
            <person name="Kozuka-Hata H."/>
            <person name="Shin-I T."/>
            <person name="Minakuchi Y."/>
            <person name="Ohishi K."/>
            <person name="Motoyama A."/>
            <person name="Aizu T."/>
            <person name="Enomoto A."/>
            <person name="Kondo K."/>
            <person name="Tanaka S."/>
            <person name="Hara Y."/>
            <person name="Koshikawa S."/>
            <person name="Sagara H."/>
            <person name="Miura T."/>
            <person name="Yokobori S."/>
            <person name="Miyagawa K."/>
            <person name="Suzuki Y."/>
            <person name="Kubo T."/>
            <person name="Oyama M."/>
            <person name="Kohara Y."/>
            <person name="Fujiyama A."/>
            <person name="Arakawa K."/>
            <person name="Katayama T."/>
            <person name="Toyoda A."/>
            <person name="Kunieda T."/>
        </authorList>
    </citation>
    <scope>NUCLEOTIDE SEQUENCE [LARGE SCALE GENOMIC DNA]</scope>
    <source>
        <strain evidence="1 2">YOKOZUNA-1</strain>
    </source>
</reference>
<comment type="caution">
    <text evidence="1">The sequence shown here is derived from an EMBL/GenBank/DDBJ whole genome shotgun (WGS) entry which is preliminary data.</text>
</comment>
<protein>
    <submittedName>
        <fullName evidence="1">Uncharacterized protein</fullName>
    </submittedName>
</protein>
<sequence length="163" mass="18167">MPRTWVSRVELAATVTLVTAGTVLAGVDRVPRLRRPRAEGHPAERGDTLTPEVGTWMRPASLTEKALEVRMSTLLVAVAVAKVSAKAQRTCNSILSGIFPASVISARLSVISTRYFHCYSTLVFVKWAMAKYRNICHATFGDGEQYEQLCRQFFTLFVFPCRK</sequence>
<proteinExistence type="predicted"/>
<name>A0A1D1W502_RAMVA</name>
<dbReference type="AlphaFoldDB" id="A0A1D1W502"/>
<dbReference type="EMBL" id="BDGG01000018">
    <property type="protein sequence ID" value="GAV08562.1"/>
    <property type="molecule type" value="Genomic_DNA"/>
</dbReference>